<dbReference type="PANTHER" id="PTHR42852:SF17">
    <property type="entry name" value="THIOREDOXIN-LIKE PROTEIN HI_1115"/>
    <property type="match status" value="1"/>
</dbReference>
<dbReference type="AlphaFoldDB" id="A0A1M6FD30"/>
<protein>
    <submittedName>
        <fullName evidence="3">Thiol-disulfide isomerase or thioredoxin</fullName>
    </submittedName>
</protein>
<evidence type="ECO:0000259" key="2">
    <source>
        <dbReference type="PROSITE" id="PS51352"/>
    </source>
</evidence>
<gene>
    <name evidence="3" type="ORF">SAMN04488096_10677</name>
</gene>
<dbReference type="EMBL" id="FQYY01000006">
    <property type="protein sequence ID" value="SHI95581.1"/>
    <property type="molecule type" value="Genomic_DNA"/>
</dbReference>
<sequence>MKNIFVFLICLTPLFINAQSQMPNVRLKNLDNDYKNVYEDYNKKDKVYVFSFWATWCAPCLSELESISENIEEWKEEVDFDVIAVSVDDARTVKRVKPLINGKDWDYEVLLDTNQELKRTLQISNVPHVIVVKNKKVVYVHNGYVEGAEEELFEEIKSL</sequence>
<dbReference type="SUPFAM" id="SSF52833">
    <property type="entry name" value="Thioredoxin-like"/>
    <property type="match status" value="1"/>
</dbReference>
<dbReference type="Proteomes" id="UP000184225">
    <property type="component" value="Unassembled WGS sequence"/>
</dbReference>
<evidence type="ECO:0000313" key="4">
    <source>
        <dbReference type="Proteomes" id="UP000184225"/>
    </source>
</evidence>
<proteinExistence type="predicted"/>
<dbReference type="GO" id="GO:0016209">
    <property type="term" value="F:antioxidant activity"/>
    <property type="evidence" value="ECO:0007669"/>
    <property type="project" value="InterPro"/>
</dbReference>
<evidence type="ECO:0000256" key="1">
    <source>
        <dbReference type="SAM" id="SignalP"/>
    </source>
</evidence>
<reference evidence="3 4" key="1">
    <citation type="submission" date="2016-11" db="EMBL/GenBank/DDBJ databases">
        <authorList>
            <person name="Jaros S."/>
            <person name="Januszkiewicz K."/>
            <person name="Wedrychowicz H."/>
        </authorList>
    </citation>
    <scope>NUCLEOTIDE SEQUENCE [LARGE SCALE GENOMIC DNA]</scope>
    <source>
        <strain evidence="3 4">DSM 21425</strain>
    </source>
</reference>
<dbReference type="Pfam" id="PF00578">
    <property type="entry name" value="AhpC-TSA"/>
    <property type="match status" value="1"/>
</dbReference>
<dbReference type="STRING" id="579105.SAMN04488096_10677"/>
<dbReference type="GO" id="GO:0016491">
    <property type="term" value="F:oxidoreductase activity"/>
    <property type="evidence" value="ECO:0007669"/>
    <property type="project" value="InterPro"/>
</dbReference>
<dbReference type="PANTHER" id="PTHR42852">
    <property type="entry name" value="THIOL:DISULFIDE INTERCHANGE PROTEIN DSBE"/>
    <property type="match status" value="1"/>
</dbReference>
<dbReference type="Gene3D" id="3.40.30.10">
    <property type="entry name" value="Glutaredoxin"/>
    <property type="match status" value="1"/>
</dbReference>
<dbReference type="GO" id="GO:0016853">
    <property type="term" value="F:isomerase activity"/>
    <property type="evidence" value="ECO:0007669"/>
    <property type="project" value="UniProtKB-KW"/>
</dbReference>
<dbReference type="InterPro" id="IPR036249">
    <property type="entry name" value="Thioredoxin-like_sf"/>
</dbReference>
<dbReference type="PROSITE" id="PS51352">
    <property type="entry name" value="THIOREDOXIN_2"/>
    <property type="match status" value="1"/>
</dbReference>
<keyword evidence="4" id="KW-1185">Reference proteome</keyword>
<dbReference type="RefSeq" id="WP_073151239.1">
    <property type="nucleotide sequence ID" value="NZ_FQYY01000006.1"/>
</dbReference>
<feature type="domain" description="Thioredoxin" evidence="2">
    <location>
        <begin position="16"/>
        <end position="159"/>
    </location>
</feature>
<dbReference type="InterPro" id="IPR013766">
    <property type="entry name" value="Thioredoxin_domain"/>
</dbReference>
<feature type="chain" id="PRO_5012522590" evidence="1">
    <location>
        <begin position="19"/>
        <end position="159"/>
    </location>
</feature>
<dbReference type="InterPro" id="IPR000866">
    <property type="entry name" value="AhpC/TSA"/>
</dbReference>
<organism evidence="3 4">
    <name type="scientific">Mesonia phycicola</name>
    <dbReference type="NCBI Taxonomy" id="579105"/>
    <lineage>
        <taxon>Bacteria</taxon>
        <taxon>Pseudomonadati</taxon>
        <taxon>Bacteroidota</taxon>
        <taxon>Flavobacteriia</taxon>
        <taxon>Flavobacteriales</taxon>
        <taxon>Flavobacteriaceae</taxon>
        <taxon>Mesonia</taxon>
    </lineage>
</organism>
<dbReference type="OrthoDB" id="9815205at2"/>
<feature type="signal peptide" evidence="1">
    <location>
        <begin position="1"/>
        <end position="18"/>
    </location>
</feature>
<evidence type="ECO:0000313" key="3">
    <source>
        <dbReference type="EMBL" id="SHI95581.1"/>
    </source>
</evidence>
<keyword evidence="1" id="KW-0732">Signal</keyword>
<accession>A0A1M6FD30</accession>
<name>A0A1M6FD30_9FLAO</name>
<dbReference type="CDD" id="cd02966">
    <property type="entry name" value="TlpA_like_family"/>
    <property type="match status" value="1"/>
</dbReference>
<keyword evidence="3" id="KW-0413">Isomerase</keyword>
<dbReference type="InterPro" id="IPR050553">
    <property type="entry name" value="Thioredoxin_ResA/DsbE_sf"/>
</dbReference>